<feature type="region of interest" description="Disordered" evidence="1">
    <location>
        <begin position="291"/>
        <end position="332"/>
    </location>
</feature>
<organism evidence="2 3">
    <name type="scientific">Onchocerca volvulus</name>
    <dbReference type="NCBI Taxonomy" id="6282"/>
    <lineage>
        <taxon>Eukaryota</taxon>
        <taxon>Metazoa</taxon>
        <taxon>Ecdysozoa</taxon>
        <taxon>Nematoda</taxon>
        <taxon>Chromadorea</taxon>
        <taxon>Rhabditida</taxon>
        <taxon>Spirurina</taxon>
        <taxon>Spiruromorpha</taxon>
        <taxon>Filarioidea</taxon>
        <taxon>Onchocercidae</taxon>
        <taxon>Onchocerca</taxon>
    </lineage>
</organism>
<evidence type="ECO:0000313" key="3">
    <source>
        <dbReference type="Proteomes" id="UP000024404"/>
    </source>
</evidence>
<feature type="compositionally biased region" description="Basic and acidic residues" evidence="1">
    <location>
        <begin position="316"/>
        <end position="332"/>
    </location>
</feature>
<keyword evidence="3" id="KW-1185">Reference proteome</keyword>
<evidence type="ECO:0000313" key="2">
    <source>
        <dbReference type="EnsemblMetazoa" id="OVOC291.1"/>
    </source>
</evidence>
<evidence type="ECO:0000256" key="1">
    <source>
        <dbReference type="SAM" id="MobiDB-lite"/>
    </source>
</evidence>
<name>A0A8R1TR85_ONCVO</name>
<accession>A0A8R1TR85</accession>
<protein>
    <submittedName>
        <fullName evidence="2">Uncharacterized protein</fullName>
    </submittedName>
</protein>
<dbReference type="Proteomes" id="UP000024404">
    <property type="component" value="Unassembled WGS sequence"/>
</dbReference>
<proteinExistence type="predicted"/>
<reference evidence="3" key="1">
    <citation type="submission" date="2013-10" db="EMBL/GenBank/DDBJ databases">
        <title>Genome sequencing of Onchocerca volvulus.</title>
        <authorList>
            <person name="Cotton J."/>
            <person name="Tsai J."/>
            <person name="Stanley E."/>
            <person name="Tracey A."/>
            <person name="Holroyd N."/>
            <person name="Lustigman S."/>
            <person name="Berriman M."/>
        </authorList>
    </citation>
    <scope>NUCLEOTIDE SEQUENCE</scope>
</reference>
<dbReference type="EMBL" id="CMVM020000020">
    <property type="status" value="NOT_ANNOTATED_CDS"/>
    <property type="molecule type" value="Genomic_DNA"/>
</dbReference>
<dbReference type="EnsemblMetazoa" id="OVOC291.1">
    <property type="protein sequence ID" value="OVOC291.1"/>
    <property type="gene ID" value="WBGene00237100"/>
</dbReference>
<sequence length="751" mass="84623">MTSIGTITETAATTTKLTVMKCRDCNAPFTKNDEFGNCTDGDESLAQNISGKESSEKRDCWWWCRDCMATLCSVCHLMNGHTEHRSGKWHRKELYRSTMQALEGRCSTRSNLAKEFEMQIREFTATLECHLIDLLRKRLEELNEPDRLLISRLNRALCELGDSKSSVLSQPLYNMLSPTRPAHQVWTMCTKDPERLKNLVAEVCHLANIACDNGDEQNSCQVKFSTALPSAWSAVDCAKYLIEKQEAAEDKLSESERRARHFGSYRSMKNGFSLMKSSSVTLEQSTTSLPTLISSDAPTNRLKKDSSINSRPLNELAKKKSDSAEISEKQLSTEDIRTQIPLEPSVFVRKMRQQSFRESSITDESDSACALKEEAFNSTSPSAASSIPVYQTDSSYDSHDLQVPLCEQTISSCDPSTSITLTIENQSMEPNFIRFGEQLFSRPIDIISLPNIFSKKQLLAVSDSCGGVYIVTCKGEVLQHLPTRDGSASSLTIDPTNWRLLVSMMHSKGRSIHAFDITNRFKKVEVIPCPKEPKIELSRTRWITVSPRGELFVISGDNHRSAIWMYNQSRKGWKILKESKKTRYQYLRIAEDQAEYKAVVLLTCDAAQNRILLFVVDHTGTLINEYDLTKTYKLDECIRNPASAIVDSFGNLLILDYATSRLWALLSNAKGMRHLKEIVIPTPLGPQEALGITAHGDWIYMTCFARREVICLRYLVNGILVSSCCSISSETPKSDRRAISLPRPTRKPNQV</sequence>
<dbReference type="SUPFAM" id="SSF63829">
    <property type="entry name" value="Calcium-dependent phosphotriesterase"/>
    <property type="match status" value="1"/>
</dbReference>
<reference evidence="2" key="2">
    <citation type="submission" date="2022-06" db="UniProtKB">
        <authorList>
            <consortium name="EnsemblMetazoa"/>
        </authorList>
    </citation>
    <scope>IDENTIFICATION</scope>
</reference>
<dbReference type="AlphaFoldDB" id="A0A8R1TR85"/>